<comment type="caution">
    <text evidence="3">The sequence shown here is derived from an EMBL/GenBank/DDBJ whole genome shotgun (WGS) entry which is preliminary data.</text>
</comment>
<evidence type="ECO:0000259" key="2">
    <source>
        <dbReference type="Pfam" id="PF22041"/>
    </source>
</evidence>
<dbReference type="InterPro" id="IPR036249">
    <property type="entry name" value="Thioredoxin-like_sf"/>
</dbReference>
<dbReference type="AlphaFoldDB" id="A0AAD4CJ24"/>
<dbReference type="Pfam" id="PF22041">
    <property type="entry name" value="GST_C_7"/>
    <property type="match status" value="1"/>
</dbReference>
<keyword evidence="4" id="KW-1185">Reference proteome</keyword>
<dbReference type="Gene3D" id="3.40.30.10">
    <property type="entry name" value="Glutaredoxin"/>
    <property type="match status" value="1"/>
</dbReference>
<name>A0AAD4CJ24_ASPNN</name>
<dbReference type="Gene3D" id="1.20.1050.10">
    <property type="match status" value="1"/>
</dbReference>
<protein>
    <recommendedName>
        <fullName evidence="5">GST N-terminal domain-containing protein</fullName>
    </recommendedName>
</protein>
<evidence type="ECO:0000313" key="3">
    <source>
        <dbReference type="EMBL" id="KAF9886502.1"/>
    </source>
</evidence>
<feature type="domain" description="GST N-terminal" evidence="1">
    <location>
        <begin position="29"/>
        <end position="101"/>
    </location>
</feature>
<sequence length="277" mass="30855">MATPSNPLVYYDVAMRPPATENACAVNPWKGRLALNFKNVPYTTTWVPLPDITKVRQGLGIPAGRKFADGSDFYTLPIMEDPANNHAKLGDSFDIAVYLQKTYPNSGAGDLFPPQTIDYAVKGDVALLIPLSERQETDFPEYARFNTNVDAAFTAHVGLMAHGMPLDPATAHLTKAEFVRRAGVQSWEDFNMVGEMRQKTKDSFRDTLGDLAELFTRDASGPFLLGSRASYADLIVGGWLQMARVTLPAAEWEELRSWHDGVFARLYDAQEKYREVK</sequence>
<dbReference type="InterPro" id="IPR036282">
    <property type="entry name" value="Glutathione-S-Trfase_C_sf"/>
</dbReference>
<feature type="domain" description="Glutathione S-transferase UstS-like C-terminal" evidence="2">
    <location>
        <begin position="186"/>
        <end position="273"/>
    </location>
</feature>
<dbReference type="InterPro" id="IPR054416">
    <property type="entry name" value="GST_UstS-like_C"/>
</dbReference>
<proteinExistence type="predicted"/>
<dbReference type="InterPro" id="IPR004045">
    <property type="entry name" value="Glutathione_S-Trfase_N"/>
</dbReference>
<gene>
    <name evidence="3" type="ORF">FE257_011409</name>
</gene>
<accession>A0AAD4CJ24</accession>
<evidence type="ECO:0000259" key="1">
    <source>
        <dbReference type="Pfam" id="PF13409"/>
    </source>
</evidence>
<evidence type="ECO:0000313" key="4">
    <source>
        <dbReference type="Proteomes" id="UP001194746"/>
    </source>
</evidence>
<dbReference type="Pfam" id="PF13409">
    <property type="entry name" value="GST_N_2"/>
    <property type="match status" value="1"/>
</dbReference>
<dbReference type="Proteomes" id="UP001194746">
    <property type="component" value="Unassembled WGS sequence"/>
</dbReference>
<reference evidence="3" key="1">
    <citation type="journal article" date="2019" name="Beilstein J. Org. Chem.">
        <title>Nanangenines: drimane sesquiterpenoids as the dominant metabolite cohort of a novel Australian fungus, Aspergillus nanangensis.</title>
        <authorList>
            <person name="Lacey H.J."/>
            <person name="Gilchrist C.L.M."/>
            <person name="Crombie A."/>
            <person name="Kalaitzis J.A."/>
            <person name="Vuong D."/>
            <person name="Rutledge P.J."/>
            <person name="Turner P."/>
            <person name="Pitt J.I."/>
            <person name="Lacey E."/>
            <person name="Chooi Y.H."/>
            <person name="Piggott A.M."/>
        </authorList>
    </citation>
    <scope>NUCLEOTIDE SEQUENCE</scope>
    <source>
        <strain evidence="3">MST-FP2251</strain>
    </source>
</reference>
<organism evidence="3 4">
    <name type="scientific">Aspergillus nanangensis</name>
    <dbReference type="NCBI Taxonomy" id="2582783"/>
    <lineage>
        <taxon>Eukaryota</taxon>
        <taxon>Fungi</taxon>
        <taxon>Dikarya</taxon>
        <taxon>Ascomycota</taxon>
        <taxon>Pezizomycotina</taxon>
        <taxon>Eurotiomycetes</taxon>
        <taxon>Eurotiomycetidae</taxon>
        <taxon>Eurotiales</taxon>
        <taxon>Aspergillaceae</taxon>
        <taxon>Aspergillus</taxon>
        <taxon>Aspergillus subgen. Circumdati</taxon>
    </lineage>
</organism>
<dbReference type="SUPFAM" id="SSF52833">
    <property type="entry name" value="Thioredoxin-like"/>
    <property type="match status" value="1"/>
</dbReference>
<dbReference type="SUPFAM" id="SSF47616">
    <property type="entry name" value="GST C-terminal domain-like"/>
    <property type="match status" value="1"/>
</dbReference>
<dbReference type="EMBL" id="VCAU01000076">
    <property type="protein sequence ID" value="KAF9886502.1"/>
    <property type="molecule type" value="Genomic_DNA"/>
</dbReference>
<evidence type="ECO:0008006" key="5">
    <source>
        <dbReference type="Google" id="ProtNLM"/>
    </source>
</evidence>
<reference evidence="3" key="2">
    <citation type="submission" date="2020-02" db="EMBL/GenBank/DDBJ databases">
        <authorList>
            <person name="Gilchrist C.L.M."/>
            <person name="Chooi Y.-H."/>
        </authorList>
    </citation>
    <scope>NUCLEOTIDE SEQUENCE</scope>
    <source>
        <strain evidence="3">MST-FP2251</strain>
    </source>
</reference>